<dbReference type="Gramene" id="ESQ44171">
    <property type="protein sequence ID" value="ESQ44171"/>
    <property type="gene ID" value="EUTSA_v10005834mg"/>
</dbReference>
<dbReference type="PANTHER" id="PTHR32410">
    <property type="entry name" value="CYSTEINE/HISTIDINE-RICH C1 DOMAIN FAMILY PROTEIN"/>
    <property type="match status" value="1"/>
</dbReference>
<name>V4NDR7_EUTSA</name>
<organism evidence="5 6">
    <name type="scientific">Eutrema salsugineum</name>
    <name type="common">Saltwater cress</name>
    <name type="synonym">Sisymbrium salsugineum</name>
    <dbReference type="NCBI Taxonomy" id="72664"/>
    <lineage>
        <taxon>Eukaryota</taxon>
        <taxon>Viridiplantae</taxon>
        <taxon>Streptophyta</taxon>
        <taxon>Embryophyta</taxon>
        <taxon>Tracheophyta</taxon>
        <taxon>Spermatophyta</taxon>
        <taxon>Magnoliopsida</taxon>
        <taxon>eudicotyledons</taxon>
        <taxon>Gunneridae</taxon>
        <taxon>Pentapetalae</taxon>
        <taxon>rosids</taxon>
        <taxon>malvids</taxon>
        <taxon>Brassicales</taxon>
        <taxon>Brassicaceae</taxon>
        <taxon>Eutremeae</taxon>
        <taxon>Eutrema</taxon>
    </lineage>
</organism>
<feature type="domain" description="DC1" evidence="3">
    <location>
        <begin position="523"/>
        <end position="570"/>
    </location>
</feature>
<proteinExistence type="predicted"/>
<evidence type="ECO:0000256" key="1">
    <source>
        <dbReference type="ARBA" id="ARBA00022737"/>
    </source>
</evidence>
<protein>
    <recommendedName>
        <fullName evidence="7">Phorbol-ester/DAG-type domain-containing protein</fullName>
    </recommendedName>
</protein>
<feature type="domain" description="DC1" evidence="3">
    <location>
        <begin position="345"/>
        <end position="393"/>
    </location>
</feature>
<gene>
    <name evidence="5" type="ORF">EUTSA_v10005834mg</name>
</gene>
<dbReference type="EMBL" id="KI517455">
    <property type="protein sequence ID" value="ESQ44171.1"/>
    <property type="molecule type" value="Genomic_DNA"/>
</dbReference>
<evidence type="ECO:0000313" key="5">
    <source>
        <dbReference type="EMBL" id="ESQ44171.1"/>
    </source>
</evidence>
<evidence type="ECO:0008006" key="7">
    <source>
        <dbReference type="Google" id="ProtNLM"/>
    </source>
</evidence>
<keyword evidence="6" id="KW-1185">Reference proteome</keyword>
<accession>V4NDR7</accession>
<dbReference type="SUPFAM" id="SSF57889">
    <property type="entry name" value="Cysteine-rich domain"/>
    <property type="match status" value="5"/>
</dbReference>
<dbReference type="InterPro" id="IPR004146">
    <property type="entry name" value="DC1"/>
</dbReference>
<dbReference type="InterPro" id="IPR054483">
    <property type="entry name" value="DC1-like_CT"/>
</dbReference>
<feature type="domain" description="DC1" evidence="3">
    <location>
        <begin position="256"/>
        <end position="304"/>
    </location>
</feature>
<reference evidence="5 6" key="1">
    <citation type="journal article" date="2013" name="Front. Plant Sci.">
        <title>The Reference Genome of the Halophytic Plant Eutrema salsugineum.</title>
        <authorList>
            <person name="Yang R."/>
            <person name="Jarvis D.E."/>
            <person name="Chen H."/>
            <person name="Beilstein M.A."/>
            <person name="Grimwood J."/>
            <person name="Jenkins J."/>
            <person name="Shu S."/>
            <person name="Prochnik S."/>
            <person name="Xin M."/>
            <person name="Ma C."/>
            <person name="Schmutz J."/>
            <person name="Wing R.A."/>
            <person name="Mitchell-Olds T."/>
            <person name="Schumaker K.S."/>
            <person name="Wang X."/>
        </authorList>
    </citation>
    <scope>NUCLEOTIDE SEQUENCE [LARGE SCALE GENOMIC DNA]</scope>
</reference>
<dbReference type="Pfam" id="PF22926">
    <property type="entry name" value="C1-like_CT"/>
    <property type="match status" value="1"/>
</dbReference>
<feature type="region of interest" description="Disordered" evidence="2">
    <location>
        <begin position="1"/>
        <end position="54"/>
    </location>
</feature>
<feature type="compositionally biased region" description="Acidic residues" evidence="2">
    <location>
        <begin position="1"/>
        <end position="32"/>
    </location>
</feature>
<dbReference type="Proteomes" id="UP000030689">
    <property type="component" value="Unassembled WGS sequence"/>
</dbReference>
<evidence type="ECO:0000259" key="4">
    <source>
        <dbReference type="Pfam" id="PF22926"/>
    </source>
</evidence>
<evidence type="ECO:0000256" key="2">
    <source>
        <dbReference type="SAM" id="MobiDB-lite"/>
    </source>
</evidence>
<keyword evidence="1" id="KW-0677">Repeat</keyword>
<feature type="domain" description="DC1-like C-terminal" evidence="4">
    <location>
        <begin position="591"/>
        <end position="634"/>
    </location>
</feature>
<dbReference type="eggNOG" id="ENOG502S720">
    <property type="taxonomic scope" value="Eukaryota"/>
</dbReference>
<sequence>MSEYQSSDEENAENQRSDDEEEIGQSSEDEWPNSDGSRRCIVSDPSHPHELSRQAGVKTKQKCFSCGKRSITWELAHDKNFHYSCTICQVEFHRECRKVPSKMIHPYHPQHPLTFTFLHKKSGTILDTNYGEHYNFLFSYMSIGFQNTYETLASSNIMFDKCTWCGDAIDHEFFYRCLICNFSLDLQCARMLNLPLTIQNPKSHHHSLSLFPRPLSFPCNACGLIKVLEAGYACYQCNYVVHKYCIDLPRVIKITRHPHRLSYTPYLPTKVSSCRVCYKNVDIKYGQYSCNHRDCSYVAHSKCATHYQVWDEQELEWEPEEADETEAVAPYKKVGGGLIQHFGHHEDHYLKLEKYDGSRDSGKQCQACMRYITSHDDFYSCIECAYFLHEVCANLPRKLDHLLHIHSLYLYPSYTQFYCDYGDLWCCHCTRESSGWMYICIRDECIKNSSVFHLDVNCISVPECFTHASHAEHPLFVATGTRSGILCQGCKKETFRYHLHCTICEFAICYECSTIPNEIYYKYDEHPLSLCYEESGVDHTYWCEVCEKSLDPTEWFYTSSQGCTTIHRKCLFGDIGYMKSGHTFDYKDYKVEVVGNGRSSRPKCQVCRQRCLLPLYLKLYKPDGTEVAICSFRHLYGGIK</sequence>
<feature type="domain" description="DC1" evidence="3">
    <location>
        <begin position="202"/>
        <end position="246"/>
    </location>
</feature>
<dbReference type="AlphaFoldDB" id="V4NDR7"/>
<evidence type="ECO:0000259" key="3">
    <source>
        <dbReference type="Pfam" id="PF03107"/>
    </source>
</evidence>
<dbReference type="Pfam" id="PF03107">
    <property type="entry name" value="C1_2"/>
    <property type="match status" value="5"/>
</dbReference>
<dbReference type="InterPro" id="IPR046349">
    <property type="entry name" value="C1-like_sf"/>
</dbReference>
<evidence type="ECO:0000313" key="6">
    <source>
        <dbReference type="Proteomes" id="UP000030689"/>
    </source>
</evidence>
<feature type="domain" description="DC1" evidence="3">
    <location>
        <begin position="161"/>
        <end position="189"/>
    </location>
</feature>
<dbReference type="PANTHER" id="PTHR32410:SF168">
    <property type="entry name" value="CYSTEINE_HISTIDINE-RICH C1 DOMAIN FAMILY PROTEIN"/>
    <property type="match status" value="1"/>
</dbReference>
<dbReference type="KEGG" id="eus:EUTSA_v10005834mg"/>
<dbReference type="InterPro" id="IPR053192">
    <property type="entry name" value="Vacuole_Formation_Reg"/>
</dbReference>